<dbReference type="Proteomes" id="UP000284178">
    <property type="component" value="Unassembled WGS sequence"/>
</dbReference>
<dbReference type="InterPro" id="IPR011601">
    <property type="entry name" value="MurB_C"/>
</dbReference>
<dbReference type="InterPro" id="IPR016166">
    <property type="entry name" value="FAD-bd_PCMH"/>
</dbReference>
<evidence type="ECO:0000313" key="18">
    <source>
        <dbReference type="EMBL" id="RGR75353.1"/>
    </source>
</evidence>
<evidence type="ECO:0000256" key="5">
    <source>
        <dbReference type="ARBA" id="ARBA00022490"/>
    </source>
</evidence>
<keyword evidence="6 16" id="KW-0132">Cell division</keyword>
<evidence type="ECO:0000256" key="15">
    <source>
        <dbReference type="ARBA" id="ARBA00048914"/>
    </source>
</evidence>
<dbReference type="InterPro" id="IPR036318">
    <property type="entry name" value="FAD-bd_PCMH-like_sf"/>
</dbReference>
<evidence type="ECO:0000256" key="4">
    <source>
        <dbReference type="ARBA" id="ARBA00004752"/>
    </source>
</evidence>
<dbReference type="Pfam" id="PF01565">
    <property type="entry name" value="FAD_binding_4"/>
    <property type="match status" value="1"/>
</dbReference>
<evidence type="ECO:0000256" key="3">
    <source>
        <dbReference type="ARBA" id="ARBA00004496"/>
    </source>
</evidence>
<dbReference type="InterPro" id="IPR006094">
    <property type="entry name" value="Oxid_FAD_bind_N"/>
</dbReference>
<dbReference type="Gene3D" id="3.30.465.10">
    <property type="match status" value="1"/>
</dbReference>
<keyword evidence="8 16" id="KW-0274">FAD</keyword>
<comment type="function">
    <text evidence="2 16">Cell wall formation.</text>
</comment>
<dbReference type="Gene3D" id="3.30.43.10">
    <property type="entry name" value="Uridine Diphospho-n-acetylenolpyruvylglucosamine Reductase, domain 2"/>
    <property type="match status" value="1"/>
</dbReference>
<accession>A0A412G471</accession>
<name>A0A412G471_9FIRM</name>
<keyword evidence="10 16" id="KW-0133">Cell shape</keyword>
<dbReference type="EMBL" id="QRUP01000005">
    <property type="protein sequence ID" value="RGR75353.1"/>
    <property type="molecule type" value="Genomic_DNA"/>
</dbReference>
<dbReference type="InterPro" id="IPR036635">
    <property type="entry name" value="MurB_C_sf"/>
</dbReference>
<dbReference type="EC" id="1.3.1.98" evidence="16"/>
<keyword evidence="12 16" id="KW-0560">Oxidoreductase</keyword>
<comment type="caution">
    <text evidence="18">The sequence shown here is derived from an EMBL/GenBank/DDBJ whole genome shotgun (WGS) entry which is preliminary data.</text>
</comment>
<evidence type="ECO:0000256" key="8">
    <source>
        <dbReference type="ARBA" id="ARBA00022827"/>
    </source>
</evidence>
<evidence type="ECO:0000256" key="7">
    <source>
        <dbReference type="ARBA" id="ARBA00022630"/>
    </source>
</evidence>
<evidence type="ECO:0000256" key="6">
    <source>
        <dbReference type="ARBA" id="ARBA00022618"/>
    </source>
</evidence>
<evidence type="ECO:0000256" key="13">
    <source>
        <dbReference type="ARBA" id="ARBA00023306"/>
    </source>
</evidence>
<comment type="similarity">
    <text evidence="16">Belongs to the MurB family.</text>
</comment>
<keyword evidence="19" id="KW-1185">Reference proteome</keyword>
<evidence type="ECO:0000256" key="16">
    <source>
        <dbReference type="HAMAP-Rule" id="MF_00037"/>
    </source>
</evidence>
<evidence type="ECO:0000259" key="17">
    <source>
        <dbReference type="PROSITE" id="PS51387"/>
    </source>
</evidence>
<dbReference type="GO" id="GO:0008762">
    <property type="term" value="F:UDP-N-acetylmuramate dehydrogenase activity"/>
    <property type="evidence" value="ECO:0007669"/>
    <property type="project" value="UniProtKB-UniRule"/>
</dbReference>
<dbReference type="GO" id="GO:0009252">
    <property type="term" value="P:peptidoglycan biosynthetic process"/>
    <property type="evidence" value="ECO:0007669"/>
    <property type="project" value="UniProtKB-UniRule"/>
</dbReference>
<keyword evidence="14 16" id="KW-0961">Cell wall biogenesis/degradation</keyword>
<dbReference type="GO" id="GO:0008360">
    <property type="term" value="P:regulation of cell shape"/>
    <property type="evidence" value="ECO:0007669"/>
    <property type="project" value="UniProtKB-KW"/>
</dbReference>
<evidence type="ECO:0000256" key="9">
    <source>
        <dbReference type="ARBA" id="ARBA00022857"/>
    </source>
</evidence>
<feature type="active site" description="Proton donor" evidence="16">
    <location>
        <position position="339"/>
    </location>
</feature>
<keyword evidence="9 16" id="KW-0521">NADP</keyword>
<reference evidence="18 19" key="1">
    <citation type="submission" date="2018-08" db="EMBL/GenBank/DDBJ databases">
        <title>A genome reference for cultivated species of the human gut microbiota.</title>
        <authorList>
            <person name="Zou Y."/>
            <person name="Xue W."/>
            <person name="Luo G."/>
        </authorList>
    </citation>
    <scope>NUCLEOTIDE SEQUENCE [LARGE SCALE GENOMIC DNA]</scope>
    <source>
        <strain evidence="18 19">AF24-29</strain>
    </source>
</reference>
<proteinExistence type="inferred from homology"/>
<dbReference type="Pfam" id="PF02873">
    <property type="entry name" value="MurB_C"/>
    <property type="match status" value="1"/>
</dbReference>
<comment type="pathway">
    <text evidence="4 16">Cell wall biogenesis; peptidoglycan biosynthesis.</text>
</comment>
<dbReference type="SUPFAM" id="SSF56194">
    <property type="entry name" value="Uridine diphospho-N-Acetylenolpyruvylglucosamine reductase, MurB, C-terminal domain"/>
    <property type="match status" value="1"/>
</dbReference>
<dbReference type="AlphaFoldDB" id="A0A412G471"/>
<dbReference type="GO" id="GO:0051301">
    <property type="term" value="P:cell division"/>
    <property type="evidence" value="ECO:0007669"/>
    <property type="project" value="UniProtKB-KW"/>
</dbReference>
<dbReference type="UniPathway" id="UPA00219"/>
<comment type="subcellular location">
    <subcellularLocation>
        <location evidence="3 16">Cytoplasm</location>
    </subcellularLocation>
</comment>
<evidence type="ECO:0000256" key="1">
    <source>
        <dbReference type="ARBA" id="ARBA00001974"/>
    </source>
</evidence>
<keyword evidence="13 16" id="KW-0131">Cell cycle</keyword>
<dbReference type="NCBIfam" id="NF010480">
    <property type="entry name" value="PRK13905.1"/>
    <property type="match status" value="1"/>
</dbReference>
<dbReference type="PANTHER" id="PTHR21071:SF4">
    <property type="entry name" value="UDP-N-ACETYLENOLPYRUVOYLGLUCOSAMINE REDUCTASE"/>
    <property type="match status" value="1"/>
</dbReference>
<evidence type="ECO:0000256" key="11">
    <source>
        <dbReference type="ARBA" id="ARBA00022984"/>
    </source>
</evidence>
<evidence type="ECO:0000256" key="10">
    <source>
        <dbReference type="ARBA" id="ARBA00022960"/>
    </source>
</evidence>
<dbReference type="PANTHER" id="PTHR21071">
    <property type="entry name" value="UDP-N-ACETYLENOLPYRUVOYLGLUCOSAMINE REDUCTASE"/>
    <property type="match status" value="1"/>
</dbReference>
<evidence type="ECO:0000313" key="19">
    <source>
        <dbReference type="Proteomes" id="UP000284178"/>
    </source>
</evidence>
<comment type="cofactor">
    <cofactor evidence="1 16">
        <name>FAD</name>
        <dbReference type="ChEBI" id="CHEBI:57692"/>
    </cofactor>
</comment>
<dbReference type="InterPro" id="IPR003170">
    <property type="entry name" value="MurB"/>
</dbReference>
<feature type="active site" evidence="16">
    <location>
        <position position="289"/>
    </location>
</feature>
<dbReference type="NCBIfam" id="TIGR00179">
    <property type="entry name" value="murB"/>
    <property type="match status" value="1"/>
</dbReference>
<protein>
    <recommendedName>
        <fullName evidence="16">UDP-N-acetylenolpyruvoylglucosamine reductase</fullName>
        <ecNumber evidence="16">1.3.1.98</ecNumber>
    </recommendedName>
    <alternativeName>
        <fullName evidence="16">UDP-N-acetylmuramate dehydrogenase</fullName>
    </alternativeName>
</protein>
<comment type="catalytic activity">
    <reaction evidence="15 16">
        <text>UDP-N-acetyl-alpha-D-muramate + NADP(+) = UDP-N-acetyl-3-O-(1-carboxyvinyl)-alpha-D-glucosamine + NADPH + H(+)</text>
        <dbReference type="Rhea" id="RHEA:12248"/>
        <dbReference type="ChEBI" id="CHEBI:15378"/>
        <dbReference type="ChEBI" id="CHEBI:57783"/>
        <dbReference type="ChEBI" id="CHEBI:58349"/>
        <dbReference type="ChEBI" id="CHEBI:68483"/>
        <dbReference type="ChEBI" id="CHEBI:70757"/>
        <dbReference type="EC" id="1.3.1.98"/>
    </reaction>
</comment>
<dbReference type="GO" id="GO:0071949">
    <property type="term" value="F:FAD binding"/>
    <property type="evidence" value="ECO:0007669"/>
    <property type="project" value="InterPro"/>
</dbReference>
<evidence type="ECO:0000256" key="2">
    <source>
        <dbReference type="ARBA" id="ARBA00003921"/>
    </source>
</evidence>
<dbReference type="InterPro" id="IPR016169">
    <property type="entry name" value="FAD-bd_PCMH_sub2"/>
</dbReference>
<dbReference type="Gene3D" id="3.90.78.10">
    <property type="entry name" value="UDP-N-acetylenolpyruvoylglucosamine reductase, C-terminal domain"/>
    <property type="match status" value="1"/>
</dbReference>
<dbReference type="InterPro" id="IPR016167">
    <property type="entry name" value="FAD-bd_PCMH_sub1"/>
</dbReference>
<gene>
    <name evidence="16" type="primary">murB</name>
    <name evidence="18" type="ORF">DWY25_05560</name>
</gene>
<sequence length="413" mass="45442">MESRSLTSPTAACTSEKAPGFSVSLPGFPIAPCGARSSSTGLRYLKASRDARRPPPASHPVLFYLRCSPPYKDRIPFATHPSFRLDHFYYYIIFKDVCPEFSRKLPTILKERETMRIDFNWIQELQQKNIELQRRVTMAPYTSFHIGGPAELVALPDTADKLRACIELARRAKIPYRVLGQASNVLIASAGYPGMIILLRSNWAGLSREGTRLRADAGLTIKRLCDGAMQAGLSGLERLYGIPGSVGGALHNNSGAFGTELSEILESAQILVDGEEKTFTRDQLRFGYRSSLLNDQNHVLVSAVFRLTPGCRQEIKALMEETMAHRTAKQPLDYPSAGSVFKRPAGHYASALIDQCGLKGKQIGGAQVSEKHAGFIINRNQASSGDVTALVAHIQKEVFDQTSVVLECEIETL</sequence>
<dbReference type="PROSITE" id="PS51387">
    <property type="entry name" value="FAD_PCMH"/>
    <property type="match status" value="1"/>
</dbReference>
<feature type="domain" description="FAD-binding PCMH-type" evidence="17">
    <location>
        <begin position="145"/>
        <end position="310"/>
    </location>
</feature>
<keyword evidence="7 16" id="KW-0285">Flavoprotein</keyword>
<dbReference type="GO" id="GO:0005829">
    <property type="term" value="C:cytosol"/>
    <property type="evidence" value="ECO:0007669"/>
    <property type="project" value="TreeGrafter"/>
</dbReference>
<organism evidence="18 19">
    <name type="scientific">Holdemania filiformis</name>
    <dbReference type="NCBI Taxonomy" id="61171"/>
    <lineage>
        <taxon>Bacteria</taxon>
        <taxon>Bacillati</taxon>
        <taxon>Bacillota</taxon>
        <taxon>Erysipelotrichia</taxon>
        <taxon>Erysipelotrichales</taxon>
        <taxon>Erysipelotrichaceae</taxon>
        <taxon>Holdemania</taxon>
    </lineage>
</organism>
<dbReference type="SUPFAM" id="SSF56176">
    <property type="entry name" value="FAD-binding/transporter-associated domain-like"/>
    <property type="match status" value="1"/>
</dbReference>
<dbReference type="GO" id="GO:0071555">
    <property type="term" value="P:cell wall organization"/>
    <property type="evidence" value="ECO:0007669"/>
    <property type="project" value="UniProtKB-KW"/>
</dbReference>
<keyword evidence="5 16" id="KW-0963">Cytoplasm</keyword>
<dbReference type="HAMAP" id="MF_00037">
    <property type="entry name" value="MurB"/>
    <property type="match status" value="1"/>
</dbReference>
<keyword evidence="11 16" id="KW-0573">Peptidoglycan synthesis</keyword>
<evidence type="ECO:0000256" key="12">
    <source>
        <dbReference type="ARBA" id="ARBA00023002"/>
    </source>
</evidence>
<evidence type="ECO:0000256" key="14">
    <source>
        <dbReference type="ARBA" id="ARBA00023316"/>
    </source>
</evidence>
<feature type="active site" evidence="16">
    <location>
        <position position="409"/>
    </location>
</feature>